<evidence type="ECO:0000313" key="5">
    <source>
        <dbReference type="Proteomes" id="UP000094936"/>
    </source>
</evidence>
<gene>
    <name evidence="4" type="ORF">A8L45_20480</name>
</gene>
<evidence type="ECO:0000256" key="2">
    <source>
        <dbReference type="ARBA" id="ARBA00023315"/>
    </source>
</evidence>
<dbReference type="SUPFAM" id="SSF55729">
    <property type="entry name" value="Acyl-CoA N-acyltransferases (Nat)"/>
    <property type="match status" value="1"/>
</dbReference>
<dbReference type="Gene3D" id="3.40.630.30">
    <property type="match status" value="1"/>
</dbReference>
<keyword evidence="2" id="KW-0012">Acyltransferase</keyword>
<evidence type="ECO:0000259" key="3">
    <source>
        <dbReference type="PROSITE" id="PS51186"/>
    </source>
</evidence>
<dbReference type="OrthoDB" id="1821130at2"/>
<organism evidence="4 5">
    <name type="scientific">Veronia pacifica</name>
    <dbReference type="NCBI Taxonomy" id="1080227"/>
    <lineage>
        <taxon>Bacteria</taxon>
        <taxon>Pseudomonadati</taxon>
        <taxon>Pseudomonadota</taxon>
        <taxon>Gammaproteobacteria</taxon>
        <taxon>Vibrionales</taxon>
        <taxon>Vibrionaceae</taxon>
        <taxon>Veronia</taxon>
    </lineage>
</organism>
<keyword evidence="1 4" id="KW-0808">Transferase</keyword>
<proteinExistence type="predicted"/>
<dbReference type="PROSITE" id="PS51186">
    <property type="entry name" value="GNAT"/>
    <property type="match status" value="1"/>
</dbReference>
<comment type="caution">
    <text evidence="4">The sequence shown here is derived from an EMBL/GenBank/DDBJ whole genome shotgun (WGS) entry which is preliminary data.</text>
</comment>
<evidence type="ECO:0000256" key="1">
    <source>
        <dbReference type="ARBA" id="ARBA00022679"/>
    </source>
</evidence>
<dbReference type="CDD" id="cd04301">
    <property type="entry name" value="NAT_SF"/>
    <property type="match status" value="1"/>
</dbReference>
<accession>A0A1C3EAL8</accession>
<dbReference type="Proteomes" id="UP000094936">
    <property type="component" value="Unassembled WGS sequence"/>
</dbReference>
<dbReference type="Pfam" id="PF00583">
    <property type="entry name" value="Acetyltransf_1"/>
    <property type="match status" value="1"/>
</dbReference>
<reference evidence="4 5" key="1">
    <citation type="submission" date="2016-05" db="EMBL/GenBank/DDBJ databases">
        <title>Genomic Taxonomy of the Vibrionaceae.</title>
        <authorList>
            <person name="Gomez-Gil B."/>
            <person name="Enciso-Ibarra J."/>
        </authorList>
    </citation>
    <scope>NUCLEOTIDE SEQUENCE [LARGE SCALE GENOMIC DNA]</scope>
    <source>
        <strain evidence="4 5">CAIM 1920</strain>
    </source>
</reference>
<dbReference type="RefSeq" id="WP_068905221.1">
    <property type="nucleotide sequence ID" value="NZ_JBHUIF010000015.1"/>
</dbReference>
<dbReference type="EMBL" id="LYBM01000055">
    <property type="protein sequence ID" value="ODA30250.1"/>
    <property type="molecule type" value="Genomic_DNA"/>
</dbReference>
<sequence>MIKIREMNIADYEAVIALWAQTEGMSIRDADSKENIARYLVRNPGLSFIAESNNEIVGAVLVGTDGRRGYLQHLAVSEKYRGQHIGKKLVDNATNALAVLGIPKTHLFVYNDNINAQQFYERMGWFPRDEVRMYSFNRSDNSNA</sequence>
<dbReference type="GO" id="GO:0016747">
    <property type="term" value="F:acyltransferase activity, transferring groups other than amino-acyl groups"/>
    <property type="evidence" value="ECO:0007669"/>
    <property type="project" value="InterPro"/>
</dbReference>
<name>A0A1C3EAL8_9GAMM</name>
<feature type="domain" description="N-acetyltransferase" evidence="3">
    <location>
        <begin position="2"/>
        <end position="144"/>
    </location>
</feature>
<dbReference type="PANTHER" id="PTHR43877">
    <property type="entry name" value="AMINOALKYLPHOSPHONATE N-ACETYLTRANSFERASE-RELATED-RELATED"/>
    <property type="match status" value="1"/>
</dbReference>
<keyword evidence="5" id="KW-1185">Reference proteome</keyword>
<dbReference type="InterPro" id="IPR016181">
    <property type="entry name" value="Acyl_CoA_acyltransferase"/>
</dbReference>
<dbReference type="STRING" id="1080227.A8L45_20480"/>
<protein>
    <submittedName>
        <fullName evidence="4">GCN5 family acetyltransferase</fullName>
    </submittedName>
</protein>
<evidence type="ECO:0000313" key="4">
    <source>
        <dbReference type="EMBL" id="ODA30250.1"/>
    </source>
</evidence>
<dbReference type="AlphaFoldDB" id="A0A1C3EAL8"/>
<dbReference type="InterPro" id="IPR000182">
    <property type="entry name" value="GNAT_dom"/>
</dbReference>
<dbReference type="InterPro" id="IPR050832">
    <property type="entry name" value="Bact_Acetyltransf"/>
</dbReference>